<dbReference type="AlphaFoldDB" id="Q029F2"/>
<dbReference type="InterPro" id="IPR000182">
    <property type="entry name" value="GNAT_dom"/>
</dbReference>
<dbReference type="InterPro" id="IPR052777">
    <property type="entry name" value="Acetyltransferase_Enz"/>
</dbReference>
<dbReference type="SUPFAM" id="SSF55729">
    <property type="entry name" value="Acyl-CoA N-acyltransferases (Nat)"/>
    <property type="match status" value="1"/>
</dbReference>
<sequence>MPVVAVSHPAQIEQVRILFQEYWDSFDFTPCFQNFSAELAALPGDYAPPRGALALALVDGQPAGCAALRPIDSLRCEAKRLYVRPEFRAHGLGKALLHWVIAEARARGYRELVGDTMPQMSRALEMYDRMGFERIQPYTANPTPGAIYLRLPLTP</sequence>
<dbReference type="CDD" id="cd04301">
    <property type="entry name" value="NAT_SF"/>
    <property type="match status" value="1"/>
</dbReference>
<dbReference type="Gene3D" id="3.40.630.30">
    <property type="match status" value="1"/>
</dbReference>
<dbReference type="OrthoDB" id="7205533at2"/>
<keyword evidence="2" id="KW-0808">Transferase</keyword>
<dbReference type="KEGG" id="sus:Acid_1341"/>
<dbReference type="eggNOG" id="COG0456">
    <property type="taxonomic scope" value="Bacteria"/>
</dbReference>
<dbReference type="HOGENOM" id="CLU_013985_11_0_0"/>
<proteinExistence type="predicted"/>
<dbReference type="PANTHER" id="PTHR43305">
    <property type="entry name" value="FAMILY N-ACETYLTRANSFERASE, PUTATIVE (AFU_ORTHOLOGUE AFUA_2G01380)-RELATED"/>
    <property type="match status" value="1"/>
</dbReference>
<accession>Q029F2</accession>
<dbReference type="Pfam" id="PF00583">
    <property type="entry name" value="Acetyltransf_1"/>
    <property type="match status" value="1"/>
</dbReference>
<evidence type="ECO:0000259" key="1">
    <source>
        <dbReference type="PROSITE" id="PS51186"/>
    </source>
</evidence>
<dbReference type="InterPro" id="IPR016181">
    <property type="entry name" value="Acyl_CoA_acyltransferase"/>
</dbReference>
<evidence type="ECO:0000313" key="2">
    <source>
        <dbReference type="EMBL" id="ABJ82334.1"/>
    </source>
</evidence>
<dbReference type="InParanoid" id="Q029F2"/>
<dbReference type="PANTHER" id="PTHR43305:SF1">
    <property type="entry name" value="FAMILY N-ACETYLTRANSFERASE, PUTATIVE (AFU_ORTHOLOGUE AFUA_2G01380)-RELATED"/>
    <property type="match status" value="1"/>
</dbReference>
<protein>
    <submittedName>
        <fullName evidence="2">GCN5-related N-acetyltransferase</fullName>
    </submittedName>
</protein>
<dbReference type="GO" id="GO:0016747">
    <property type="term" value="F:acyltransferase activity, transferring groups other than amino-acyl groups"/>
    <property type="evidence" value="ECO:0007669"/>
    <property type="project" value="InterPro"/>
</dbReference>
<dbReference type="PROSITE" id="PS51186">
    <property type="entry name" value="GNAT"/>
    <property type="match status" value="1"/>
</dbReference>
<dbReference type="STRING" id="234267.Acid_1341"/>
<dbReference type="EMBL" id="CP000473">
    <property type="protein sequence ID" value="ABJ82334.1"/>
    <property type="molecule type" value="Genomic_DNA"/>
</dbReference>
<reference evidence="2" key="1">
    <citation type="submission" date="2006-10" db="EMBL/GenBank/DDBJ databases">
        <title>Complete sequence of Solibacter usitatus Ellin6076.</title>
        <authorList>
            <consortium name="US DOE Joint Genome Institute"/>
            <person name="Copeland A."/>
            <person name="Lucas S."/>
            <person name="Lapidus A."/>
            <person name="Barry K."/>
            <person name="Detter J.C."/>
            <person name="Glavina del Rio T."/>
            <person name="Hammon N."/>
            <person name="Israni S."/>
            <person name="Dalin E."/>
            <person name="Tice H."/>
            <person name="Pitluck S."/>
            <person name="Thompson L.S."/>
            <person name="Brettin T."/>
            <person name="Bruce D."/>
            <person name="Han C."/>
            <person name="Tapia R."/>
            <person name="Gilna P."/>
            <person name="Schmutz J."/>
            <person name="Larimer F."/>
            <person name="Land M."/>
            <person name="Hauser L."/>
            <person name="Kyrpides N."/>
            <person name="Mikhailova N."/>
            <person name="Janssen P.H."/>
            <person name="Kuske C.R."/>
            <person name="Richardson P."/>
        </authorList>
    </citation>
    <scope>NUCLEOTIDE SEQUENCE</scope>
    <source>
        <strain evidence="2">Ellin6076</strain>
    </source>
</reference>
<name>Q029F2_SOLUE</name>
<gene>
    <name evidence="2" type="ordered locus">Acid_1341</name>
</gene>
<feature type="domain" description="N-acetyltransferase" evidence="1">
    <location>
        <begin position="1"/>
        <end position="154"/>
    </location>
</feature>
<organism evidence="2">
    <name type="scientific">Solibacter usitatus (strain Ellin6076)</name>
    <dbReference type="NCBI Taxonomy" id="234267"/>
    <lineage>
        <taxon>Bacteria</taxon>
        <taxon>Pseudomonadati</taxon>
        <taxon>Acidobacteriota</taxon>
        <taxon>Terriglobia</taxon>
        <taxon>Bryobacterales</taxon>
        <taxon>Solibacteraceae</taxon>
        <taxon>Candidatus Solibacter</taxon>
    </lineage>
</organism>